<dbReference type="InterPro" id="IPR000719">
    <property type="entry name" value="Prot_kinase_dom"/>
</dbReference>
<dbReference type="Pfam" id="PF13086">
    <property type="entry name" value="AAA_11"/>
    <property type="match status" value="1"/>
</dbReference>
<accession>A0AAP4V0R4</accession>
<dbReference type="Pfam" id="PF00069">
    <property type="entry name" value="Pkinase"/>
    <property type="match status" value="1"/>
</dbReference>
<dbReference type="InterPro" id="IPR011009">
    <property type="entry name" value="Kinase-like_dom_sf"/>
</dbReference>
<keyword evidence="2" id="KW-0418">Kinase</keyword>
<sequence>MYTNKYSLEKKLASTNQSNLYKGYSIKGRRPLTIKILNQKFSDLNADELHEIFYRDSKALSMINHSNIIEYKDSGIEGDNFYIIMEYFEGETLEKTIKNNQLSHINKFEIMIQILNGVQAAHDKRIIHRDLKPANILVNSNFEVKVIDFGISKIMDIYTYKTGHTLKEYITKRYASPEHLLGQQIDFSSDIYSLGAIFYYLLTEKEPPEDRKVLYESIGNLSVSETVKDILQNALSFEKSKRYKSLISFIEDIKKEIELNTVHGNIKLFIPQIINKNLLDIGKVSNANFRTVKDYIERSLVEASIYKTEQNYYLVGNGVKYHIKPDLSKGFLRVFRAFPIDMYHENEIEKNKGIEVKLNLDIIPSPPPKMDNSELVKLINEIDRSFESFKNKIAQSEKKNKLISNWVEVLNTLKQINFSRERFGNYKSYEYDSSNNFLTINMDETFDSSMLQDGDYIKLQTKTNKFIRIGPLKNIDGNLLKVAVLSEVDLQEISNRGEARVDVSLSNQMYKRYSNALYSLKNNESVNRNLLDFLIDPAQLTMKKLDLNLKFVNNNIDDANKSAVINALKTNDIFLIQGPPGTGKSTVITEIINQIFLEDFDSKVLITSPSHVAVDHLLKNILETQSDKRIVRIGTSEKISKDATNLLATEQLKQWAREVKTHSINNTIDYIEESVPKDKSLRKFMQHRLLNNPHINPKEIDVRLFEQKTVELINIIRDWTNRLELLDEFDDIFAREASIVAATCVGIASRHTLRNLTYDWVIIDEAARATAPELILPMLLGKKIILVGDHKQLPPIVNLVHDKGLEKQINTKKLEKSLFEDIFETCTSEAKKTLTAQFRMHPVISNLVNTSFYPTYNINTKIKAENRKHDLDFDEVVLWLDTSMNLDNKEEEIHDILDSNFFNNDYNQIYFDIPMIEAYKINDEWIKDLERYLKRRLNVKIRFNGSKYPTTYIKNRVFDIIMLSQKYKNLELEHSINYEYAKVIFDKNSGYIDKISKYNLPLINNSSCITHKFFKVNNVPSELFKQSNASGNVKFISSTTELKQITKNIIESAKSLDIEMENYYGIGWLDNGEFLNEHNFANLKLASNNKNFSDFTRNLNASMVEVIERVGTNNQINKYYYNEFQTNYPDLFYALDRLKVYRNSMQHNDLNSHTLEKYSKYIETDLGGSFPEFLPNGYLILQSVILNDIYSAIKKTSGALRKVLL</sequence>
<dbReference type="GO" id="GO:0005524">
    <property type="term" value="F:ATP binding"/>
    <property type="evidence" value="ECO:0007669"/>
    <property type="project" value="InterPro"/>
</dbReference>
<dbReference type="SUPFAM" id="SSF56112">
    <property type="entry name" value="Protein kinase-like (PK-like)"/>
    <property type="match status" value="1"/>
</dbReference>
<name>A0AAP4V0R4_BACTU</name>
<dbReference type="Gene3D" id="3.40.50.300">
    <property type="entry name" value="P-loop containing nucleotide triphosphate hydrolases"/>
    <property type="match status" value="1"/>
</dbReference>
<dbReference type="InterPro" id="IPR008271">
    <property type="entry name" value="Ser/Thr_kinase_AS"/>
</dbReference>
<feature type="domain" description="Protein kinase" evidence="1">
    <location>
        <begin position="6"/>
        <end position="266"/>
    </location>
</feature>
<evidence type="ECO:0000259" key="1">
    <source>
        <dbReference type="PROSITE" id="PS50011"/>
    </source>
</evidence>
<keyword evidence="2" id="KW-0808">Transferase</keyword>
<dbReference type="Pfam" id="PF13087">
    <property type="entry name" value="AAA_12"/>
    <property type="match status" value="1"/>
</dbReference>
<dbReference type="EMBL" id="VIGY01000004">
    <property type="protein sequence ID" value="MDN7076335.1"/>
    <property type="molecule type" value="Genomic_DNA"/>
</dbReference>
<dbReference type="PROSITE" id="PS50011">
    <property type="entry name" value="PROTEIN_KINASE_DOM"/>
    <property type="match status" value="1"/>
</dbReference>
<dbReference type="InterPro" id="IPR003593">
    <property type="entry name" value="AAA+_ATPase"/>
</dbReference>
<dbReference type="PANTHER" id="PTHR10887:SF495">
    <property type="entry name" value="HELICASE SENATAXIN ISOFORM X1-RELATED"/>
    <property type="match status" value="1"/>
</dbReference>
<evidence type="ECO:0000313" key="2">
    <source>
        <dbReference type="EMBL" id="MDN7076335.1"/>
    </source>
</evidence>
<dbReference type="SMART" id="SM00220">
    <property type="entry name" value="S_TKc"/>
    <property type="match status" value="1"/>
</dbReference>
<dbReference type="GO" id="GO:0004672">
    <property type="term" value="F:protein kinase activity"/>
    <property type="evidence" value="ECO:0007669"/>
    <property type="project" value="InterPro"/>
</dbReference>
<comment type="caution">
    <text evidence="2">The sequence shown here is derived from an EMBL/GenBank/DDBJ whole genome shotgun (WGS) entry which is preliminary data.</text>
</comment>
<dbReference type="InterPro" id="IPR045055">
    <property type="entry name" value="DNA2/NAM7-like"/>
</dbReference>
<dbReference type="SUPFAM" id="SSF52540">
    <property type="entry name" value="P-loop containing nucleoside triphosphate hydrolases"/>
    <property type="match status" value="1"/>
</dbReference>
<gene>
    <name evidence="2" type="ORF">FLM80_04125</name>
</gene>
<proteinExistence type="predicted"/>
<dbReference type="PANTHER" id="PTHR10887">
    <property type="entry name" value="DNA2/NAM7 HELICASE FAMILY"/>
    <property type="match status" value="1"/>
</dbReference>
<dbReference type="InterPro" id="IPR041677">
    <property type="entry name" value="DNA2/NAM7_AAA_11"/>
</dbReference>
<dbReference type="AlphaFoldDB" id="A0AAP4V0R4"/>
<dbReference type="InterPro" id="IPR041679">
    <property type="entry name" value="DNA2/NAM7-like_C"/>
</dbReference>
<dbReference type="Gene3D" id="1.10.510.10">
    <property type="entry name" value="Transferase(Phosphotransferase) domain 1"/>
    <property type="match status" value="1"/>
</dbReference>
<dbReference type="InterPro" id="IPR027417">
    <property type="entry name" value="P-loop_NTPase"/>
</dbReference>
<dbReference type="SMART" id="SM00382">
    <property type="entry name" value="AAA"/>
    <property type="match status" value="1"/>
</dbReference>
<organism evidence="2 3">
    <name type="scientific">Bacillus thuringiensis</name>
    <dbReference type="NCBI Taxonomy" id="1428"/>
    <lineage>
        <taxon>Bacteria</taxon>
        <taxon>Bacillati</taxon>
        <taxon>Bacillota</taxon>
        <taxon>Bacilli</taxon>
        <taxon>Bacillales</taxon>
        <taxon>Bacillaceae</taxon>
        <taxon>Bacillus</taxon>
        <taxon>Bacillus cereus group</taxon>
    </lineage>
</organism>
<dbReference type="GO" id="GO:0004386">
    <property type="term" value="F:helicase activity"/>
    <property type="evidence" value="ECO:0007669"/>
    <property type="project" value="InterPro"/>
</dbReference>
<evidence type="ECO:0000313" key="3">
    <source>
        <dbReference type="Proteomes" id="UP001168357"/>
    </source>
</evidence>
<dbReference type="Proteomes" id="UP001168357">
    <property type="component" value="Unassembled WGS sequence"/>
</dbReference>
<dbReference type="RefSeq" id="WP_080562038.1">
    <property type="nucleotide sequence ID" value="NZ_JAMXJU010000002.1"/>
</dbReference>
<dbReference type="CDD" id="cd14014">
    <property type="entry name" value="STKc_PknB_like"/>
    <property type="match status" value="1"/>
</dbReference>
<dbReference type="PROSITE" id="PS00108">
    <property type="entry name" value="PROTEIN_KINASE_ST"/>
    <property type="match status" value="1"/>
</dbReference>
<reference evidence="2" key="1">
    <citation type="submission" date="2019-07" db="EMBL/GenBank/DDBJ databases">
        <title>Draft Genome Sequence of Bacillus thuringiensis Strain S906, an Isolate Toxic for Coleopteran and Lepidopteran.</title>
        <authorList>
            <person name="Grynberg P."/>
            <person name="Martins E.S."/>
            <person name="Queiroz P.R."/>
            <person name="Togawa R.C."/>
            <person name="Martins N.F."/>
            <person name="Praca L.B."/>
            <person name="Fiuza V."/>
            <person name="Ramos F."/>
            <person name="Silva E."/>
            <person name="Monnerat R.G."/>
        </authorList>
    </citation>
    <scope>NUCLEOTIDE SEQUENCE</scope>
    <source>
        <strain evidence="2">S906</strain>
    </source>
</reference>
<protein>
    <submittedName>
        <fullName evidence="2">Protein kinase</fullName>
    </submittedName>
</protein>